<evidence type="ECO:0000256" key="5">
    <source>
        <dbReference type="ARBA" id="ARBA00022824"/>
    </source>
</evidence>
<keyword evidence="6" id="KW-0472">Membrane</keyword>
<evidence type="ECO:0000256" key="2">
    <source>
        <dbReference type="ARBA" id="ARBA00007732"/>
    </source>
</evidence>
<gene>
    <name evidence="9" type="ORF">RDB_LOCUS64500</name>
</gene>
<dbReference type="EMBL" id="CAJMXA010001560">
    <property type="protein sequence ID" value="CAE6463599.1"/>
    <property type="molecule type" value="Genomic_DNA"/>
</dbReference>
<dbReference type="InterPro" id="IPR019383">
    <property type="entry name" value="Golgin_A_7/ERF4"/>
</dbReference>
<organism evidence="9 10">
    <name type="scientific">Rhizoctonia solani</name>
    <dbReference type="NCBI Taxonomy" id="456999"/>
    <lineage>
        <taxon>Eukaryota</taxon>
        <taxon>Fungi</taxon>
        <taxon>Dikarya</taxon>
        <taxon>Basidiomycota</taxon>
        <taxon>Agaricomycotina</taxon>
        <taxon>Agaricomycetes</taxon>
        <taxon>Cantharellales</taxon>
        <taxon>Ceratobasidiaceae</taxon>
        <taxon>Rhizoctonia</taxon>
    </lineage>
</organism>
<evidence type="ECO:0000256" key="6">
    <source>
        <dbReference type="ARBA" id="ARBA00023136"/>
    </source>
</evidence>
<feature type="compositionally biased region" description="Basic and acidic residues" evidence="7">
    <location>
        <begin position="88"/>
        <end position="98"/>
    </location>
</feature>
<dbReference type="GO" id="GO:0006612">
    <property type="term" value="P:protein targeting to membrane"/>
    <property type="evidence" value="ECO:0007669"/>
    <property type="project" value="TreeGrafter"/>
</dbReference>
<name>A0A8H3BQ46_9AGAM</name>
<dbReference type="Proteomes" id="UP000663853">
    <property type="component" value="Unassembled WGS sequence"/>
</dbReference>
<comment type="caution">
    <text evidence="9">The sequence shown here is derived from an EMBL/GenBank/DDBJ whole genome shotgun (WGS) entry which is preliminary data.</text>
</comment>
<comment type="similarity">
    <text evidence="2">Belongs to the ERF4 family.</text>
</comment>
<protein>
    <recommendedName>
        <fullName evidence="4">Ras modification protein ERF4</fullName>
    </recommendedName>
</protein>
<evidence type="ECO:0000256" key="1">
    <source>
        <dbReference type="ARBA" id="ARBA00004406"/>
    </source>
</evidence>
<dbReference type="GO" id="GO:0005789">
    <property type="term" value="C:endoplasmic reticulum membrane"/>
    <property type="evidence" value="ECO:0007669"/>
    <property type="project" value="UniProtKB-SubCell"/>
</dbReference>
<feature type="compositionally biased region" description="Basic and acidic residues" evidence="7">
    <location>
        <begin position="8"/>
        <end position="27"/>
    </location>
</feature>
<dbReference type="Pfam" id="PF10256">
    <property type="entry name" value="Erf4"/>
    <property type="match status" value="1"/>
</dbReference>
<dbReference type="GO" id="GO:0031211">
    <property type="term" value="C:endoplasmic reticulum palmitoyltransferase complex"/>
    <property type="evidence" value="ECO:0007669"/>
    <property type="project" value="TreeGrafter"/>
</dbReference>
<evidence type="ECO:0000313" key="10">
    <source>
        <dbReference type="Proteomes" id="UP000663853"/>
    </source>
</evidence>
<evidence type="ECO:0000256" key="3">
    <source>
        <dbReference type="ARBA" id="ARBA00011396"/>
    </source>
</evidence>
<dbReference type="InterPro" id="IPR051371">
    <property type="entry name" value="Ras_palmitoyltransferase"/>
</dbReference>
<accession>A0A8H3BQ46</accession>
<reference evidence="9" key="1">
    <citation type="submission" date="2021-01" db="EMBL/GenBank/DDBJ databases">
        <authorList>
            <person name="Kaushik A."/>
        </authorList>
    </citation>
    <scope>NUCLEOTIDE SEQUENCE</scope>
    <source>
        <strain evidence="9">AG6-10EEA</strain>
    </source>
</reference>
<dbReference type="AlphaFoldDB" id="A0A8H3BQ46"/>
<proteinExistence type="inferred from homology"/>
<dbReference type="PANTHER" id="PTHR13254:SF0">
    <property type="entry name" value="GOLGIN SUBFAMILY A MEMBER 7_ERF4 DOMAIN-CONTAINING PROTEIN"/>
    <property type="match status" value="1"/>
</dbReference>
<evidence type="ECO:0000256" key="7">
    <source>
        <dbReference type="SAM" id="MobiDB-lite"/>
    </source>
</evidence>
<feature type="domain" description="Golgin subfamily A member 7/ERF4" evidence="8">
    <location>
        <begin position="211"/>
        <end position="323"/>
    </location>
</feature>
<comment type="subcellular location">
    <subcellularLocation>
        <location evidence="1">Endoplasmic reticulum membrane</location>
        <topology evidence="1">Peripheral membrane protein</topology>
    </subcellularLocation>
</comment>
<feature type="region of interest" description="Disordered" evidence="7">
    <location>
        <begin position="168"/>
        <end position="197"/>
    </location>
</feature>
<feature type="region of interest" description="Disordered" evidence="7">
    <location>
        <begin position="1"/>
        <end position="50"/>
    </location>
</feature>
<feature type="region of interest" description="Disordered" evidence="7">
    <location>
        <begin position="79"/>
        <end position="105"/>
    </location>
</feature>
<evidence type="ECO:0000256" key="4">
    <source>
        <dbReference type="ARBA" id="ARBA00018463"/>
    </source>
</evidence>
<dbReference type="PANTHER" id="PTHR13254">
    <property type="entry name" value="GOLGI AUTOANTIGEN, GOLGIN SUBFAMILY A, 7"/>
    <property type="match status" value="1"/>
</dbReference>
<comment type="subunit">
    <text evidence="3">Interacts with ERF2.</text>
</comment>
<keyword evidence="5" id="KW-0256">Endoplasmic reticulum</keyword>
<evidence type="ECO:0000259" key="8">
    <source>
        <dbReference type="Pfam" id="PF10256"/>
    </source>
</evidence>
<sequence>MKSNTDLGDLRDHDQTPARLLMDDDGRGTNTVSGMAVADVDGRSDDGDIVGIDDAVINRSSRGGPDLDAAEHAMGELANFSRPVHTRTGSEFDPEARNSEPSPDVNLDLSSVEDASGNGGMLSDYIHPLAAAQLAPGKILVQGQVGKTGSVRSRGRVPDALEVLPMDEQTSTRARRREIPHSSYYNGPPGLDSAYGSDPVGQVGVHYPREILRIERDYSGGELCQFHPTFPLELEGRITPVQHQESMNSINEVLISAHQISPSFVYNSVAILTLYISTLFVSSHYDKEMRRLRLLIDQLNREIYNPQGLNILWPQRTAFLFLEIEYY</sequence>
<evidence type="ECO:0000313" key="9">
    <source>
        <dbReference type="EMBL" id="CAE6463599.1"/>
    </source>
</evidence>